<feature type="compositionally biased region" description="Low complexity" evidence="2">
    <location>
        <begin position="578"/>
        <end position="591"/>
    </location>
</feature>
<organism evidence="5 6">
    <name type="scientific">Cladophialophora psammophila CBS 110553</name>
    <dbReference type="NCBI Taxonomy" id="1182543"/>
    <lineage>
        <taxon>Eukaryota</taxon>
        <taxon>Fungi</taxon>
        <taxon>Dikarya</taxon>
        <taxon>Ascomycota</taxon>
        <taxon>Pezizomycotina</taxon>
        <taxon>Eurotiomycetes</taxon>
        <taxon>Chaetothyriomycetidae</taxon>
        <taxon>Chaetothyriales</taxon>
        <taxon>Herpotrichiellaceae</taxon>
        <taxon>Cladophialophora</taxon>
    </lineage>
</organism>
<feature type="coiled-coil region" evidence="1">
    <location>
        <begin position="485"/>
        <end position="526"/>
    </location>
</feature>
<feature type="region of interest" description="Disordered" evidence="2">
    <location>
        <begin position="1103"/>
        <end position="1135"/>
    </location>
</feature>
<feature type="domain" description="DUF7605" evidence="4">
    <location>
        <begin position="847"/>
        <end position="1022"/>
    </location>
</feature>
<name>W9XEK8_9EURO</name>
<dbReference type="Gene3D" id="3.40.50.300">
    <property type="entry name" value="P-loop containing nucleotide triphosphate hydrolases"/>
    <property type="match status" value="1"/>
</dbReference>
<comment type="caution">
    <text evidence="5">The sequence shown here is derived from an EMBL/GenBank/DDBJ whole genome shotgun (WGS) entry which is preliminary data.</text>
</comment>
<feature type="region of interest" description="Disordered" evidence="2">
    <location>
        <begin position="541"/>
        <end position="607"/>
    </location>
</feature>
<evidence type="ECO:0008006" key="7">
    <source>
        <dbReference type="Google" id="ProtNLM"/>
    </source>
</evidence>
<dbReference type="AlphaFoldDB" id="W9XEK8"/>
<evidence type="ECO:0000256" key="2">
    <source>
        <dbReference type="SAM" id="MobiDB-lite"/>
    </source>
</evidence>
<dbReference type="GeneID" id="19186780"/>
<dbReference type="Pfam" id="PF00350">
    <property type="entry name" value="Dynamin_N"/>
    <property type="match status" value="1"/>
</dbReference>
<accession>W9XEK8</accession>
<keyword evidence="1" id="KW-0175">Coiled coil</keyword>
<dbReference type="PANTHER" id="PTHR36681">
    <property type="entry name" value="NUCLEAR GTPASE, GERMINAL CENTER-ASSOCIATED, TANDEM DUPLICATE 3"/>
    <property type="match status" value="1"/>
</dbReference>
<dbReference type="STRING" id="1182543.W9XEK8"/>
<dbReference type="eggNOG" id="ENOG502QU12">
    <property type="taxonomic scope" value="Eukaryota"/>
</dbReference>
<feature type="coiled-coil region" evidence="1">
    <location>
        <begin position="614"/>
        <end position="686"/>
    </location>
</feature>
<dbReference type="InterPro" id="IPR045063">
    <property type="entry name" value="Dynamin_N"/>
</dbReference>
<feature type="domain" description="Dynamin N-terminal" evidence="3">
    <location>
        <begin position="196"/>
        <end position="435"/>
    </location>
</feature>
<feature type="compositionally biased region" description="Basic and acidic residues" evidence="2">
    <location>
        <begin position="78"/>
        <end position="121"/>
    </location>
</feature>
<feature type="region of interest" description="Disordered" evidence="2">
    <location>
        <begin position="78"/>
        <end position="127"/>
    </location>
</feature>
<dbReference type="PANTHER" id="PTHR36681:SF3">
    <property type="entry name" value="NUCLEAR GTPASE, GERMINAL CENTER-ASSOCIATED, TANDEM DUPLICATE 3"/>
    <property type="match status" value="1"/>
</dbReference>
<dbReference type="OrthoDB" id="3598281at2759"/>
<dbReference type="Pfam" id="PF24564">
    <property type="entry name" value="DUF7605"/>
    <property type="match status" value="1"/>
</dbReference>
<evidence type="ECO:0000259" key="4">
    <source>
        <dbReference type="Pfam" id="PF24564"/>
    </source>
</evidence>
<dbReference type="Proteomes" id="UP000019471">
    <property type="component" value="Unassembled WGS sequence"/>
</dbReference>
<dbReference type="InterPro" id="IPR027417">
    <property type="entry name" value="P-loop_NTPase"/>
</dbReference>
<feature type="compositionally biased region" description="Polar residues" evidence="2">
    <location>
        <begin position="14"/>
        <end position="24"/>
    </location>
</feature>
<gene>
    <name evidence="5" type="ORF">A1O5_02047</name>
</gene>
<reference evidence="5 6" key="1">
    <citation type="submission" date="2013-03" db="EMBL/GenBank/DDBJ databases">
        <title>The Genome Sequence of Cladophialophora psammophila CBS 110553.</title>
        <authorList>
            <consortium name="The Broad Institute Genomics Platform"/>
            <person name="Cuomo C."/>
            <person name="de Hoog S."/>
            <person name="Gorbushina A."/>
            <person name="Walker B."/>
            <person name="Young S.K."/>
            <person name="Zeng Q."/>
            <person name="Gargeya S."/>
            <person name="Fitzgerald M."/>
            <person name="Haas B."/>
            <person name="Abouelleil A."/>
            <person name="Allen A.W."/>
            <person name="Alvarado L."/>
            <person name="Arachchi H.M."/>
            <person name="Berlin A.M."/>
            <person name="Chapman S.B."/>
            <person name="Gainer-Dewar J."/>
            <person name="Goldberg J."/>
            <person name="Griggs A."/>
            <person name="Gujja S."/>
            <person name="Hansen M."/>
            <person name="Howarth C."/>
            <person name="Imamovic A."/>
            <person name="Ireland A."/>
            <person name="Larimer J."/>
            <person name="McCowan C."/>
            <person name="Murphy C."/>
            <person name="Pearson M."/>
            <person name="Poon T.W."/>
            <person name="Priest M."/>
            <person name="Roberts A."/>
            <person name="Saif S."/>
            <person name="Shea T."/>
            <person name="Sisk P."/>
            <person name="Sykes S."/>
            <person name="Wortman J."/>
            <person name="Nusbaum C."/>
            <person name="Birren B."/>
        </authorList>
    </citation>
    <scope>NUCLEOTIDE SEQUENCE [LARGE SCALE GENOMIC DNA]</scope>
    <source>
        <strain evidence="5 6">CBS 110553</strain>
    </source>
</reference>
<dbReference type="HOGENOM" id="CLU_005249_0_0_1"/>
<keyword evidence="6" id="KW-1185">Reference proteome</keyword>
<proteinExistence type="predicted"/>
<evidence type="ECO:0000256" key="1">
    <source>
        <dbReference type="SAM" id="Coils"/>
    </source>
</evidence>
<protein>
    <recommendedName>
        <fullName evidence="7">G domain-containing protein</fullName>
    </recommendedName>
</protein>
<feature type="region of interest" description="Disordered" evidence="2">
    <location>
        <begin position="1"/>
        <end position="50"/>
    </location>
</feature>
<feature type="compositionally biased region" description="Polar residues" evidence="2">
    <location>
        <begin position="34"/>
        <end position="44"/>
    </location>
</feature>
<dbReference type="InterPro" id="IPR056024">
    <property type="entry name" value="DUF7605"/>
</dbReference>
<dbReference type="RefSeq" id="XP_007740853.1">
    <property type="nucleotide sequence ID" value="XM_007742663.1"/>
</dbReference>
<evidence type="ECO:0000313" key="5">
    <source>
        <dbReference type="EMBL" id="EXJ75351.1"/>
    </source>
</evidence>
<sequence>MDDLARPALCEINNRANRQLSDSHAFSPKKGNEPPTTDGQQPYSTLPLPGWGQLGGCNPYAMPAHIPRAAGEQLGREELSTKHREPDNPWVKQEHALSVRPEEKTFQHDGPTHEPDSHPGLRGEPSAQDIAPFCINMSDLFDGRTPEQLEKSVEKGMELLEKVQRTLGEVASQEVTRWAESIDKIRSQARRSRTVIGVVGATGAGKSSVINAMLDEERLVPTNCMRACTAVVTEISYNYQEGAPYKAEVEFISKQDWRKMLNVLFQDLLDQSGQVSRECTNEDSESGVAYAQVKAVYPRLTKEEMTEVPIDKLMEHPNVACLGTKRNIESEDAMSFYKQLQRFVDSKEKTTGVKERVEKEKKPREQEYWPLIRVVKLYVKAPALATGAVIVDLPGVHDSNQARAAVAKDYMKQCTGLLIVAPITRAVDDKSAKTLLGDSFKRQLKMDGGLSSVTFICSKTDDISITEAQDSLGLEEELAPMWAELGDLEKKKDAMKMQIKQLQDSKSDVDAAMDSAEDEMDTWERLQEELIGGKIVFRPNGKRHKRKLSDANSPARKKSKYAEADSDDDFTNSSDECASNAPSNSASSNTSHDQDEPLAEDEISDKITELRGARKEWRRERSRIDEHIQKLRARMQVVDRECEDINAKLSSKCIAGRNEYSRGAIRQDYAAGIRELDQELAEEEDAANFDPEVDARDYDEVARNLPVFCVSSRAYQKLKGRLRRDRTPPGFQHIDETEVPALQAHCVHLTATARQACARKFLTSMFQLLNSLRLWALNDSIPKNLTEEQMGQEAQMLKEMLSNLDSVLEKAGDEIVDRLADELDDKVYAAYPHATAAARAQADDIVQKWGSPVNRSDRAVGGLYWATYKAVVRRDGCFTNAQGCHNFNAQLLEPLIRHLAGPWESVFTRRTPIILNGLSTNVIHTITTFHNDIARRAVRSGASVASLEMLKQQIPLYQERLKDIISDARSWIIEQQRTFNREFEPLITEHMHDVYVTCANEYGPGSYRRMRDHMERYVEDEKTSMFEKAVDHVHGLIKNMIKGLREALLSGLDAIFLDIQREYSSVLVRQEVKPLDRPTIPHRVLEIVNSAELVFKQAVGVKPEPAVRPRPQAKHQSEYDEASITIKQEPREDFT</sequence>
<evidence type="ECO:0000313" key="6">
    <source>
        <dbReference type="Proteomes" id="UP000019471"/>
    </source>
</evidence>
<evidence type="ECO:0000259" key="3">
    <source>
        <dbReference type="Pfam" id="PF00350"/>
    </source>
</evidence>
<dbReference type="SUPFAM" id="SSF52540">
    <property type="entry name" value="P-loop containing nucleoside triphosphate hydrolases"/>
    <property type="match status" value="1"/>
</dbReference>
<dbReference type="EMBL" id="AMGX01000002">
    <property type="protein sequence ID" value="EXJ75351.1"/>
    <property type="molecule type" value="Genomic_DNA"/>
</dbReference>